<sequence length="40" mass="4243">MKKPSKSGLISVSVGNVQSLTVPMELGAIIGLLLYLSIRE</sequence>
<keyword evidence="1" id="KW-1133">Transmembrane helix</keyword>
<evidence type="ECO:0000256" key="1">
    <source>
        <dbReference type="SAM" id="Phobius"/>
    </source>
</evidence>
<protein>
    <submittedName>
        <fullName evidence="2">Uncharacterized protein</fullName>
    </submittedName>
</protein>
<feature type="transmembrane region" description="Helical" evidence="1">
    <location>
        <begin position="20"/>
        <end position="38"/>
    </location>
</feature>
<gene>
    <name evidence="2" type="ORF">NZD86_10005</name>
</gene>
<keyword evidence="3" id="KW-1185">Reference proteome</keyword>
<keyword evidence="1" id="KW-0812">Transmembrane</keyword>
<dbReference type="EMBL" id="CP104064">
    <property type="protein sequence ID" value="WAH38777.1"/>
    <property type="molecule type" value="Genomic_DNA"/>
</dbReference>
<keyword evidence="1" id="KW-0472">Membrane</keyword>
<reference evidence="2" key="1">
    <citation type="submission" date="2022-08" db="EMBL/GenBank/DDBJ databases">
        <title>Alicyclobacillus dauci DSM2870, complete genome.</title>
        <authorList>
            <person name="Wang Q."/>
            <person name="Cai R."/>
            <person name="Wang Z."/>
        </authorList>
    </citation>
    <scope>NUCLEOTIDE SEQUENCE</scope>
    <source>
        <strain evidence="2">DSM 28700</strain>
    </source>
</reference>
<organism evidence="2 3">
    <name type="scientific">Alicyclobacillus dauci</name>
    <dbReference type="NCBI Taxonomy" id="1475485"/>
    <lineage>
        <taxon>Bacteria</taxon>
        <taxon>Bacillati</taxon>
        <taxon>Bacillota</taxon>
        <taxon>Bacilli</taxon>
        <taxon>Bacillales</taxon>
        <taxon>Alicyclobacillaceae</taxon>
        <taxon>Alicyclobacillus</taxon>
    </lineage>
</organism>
<evidence type="ECO:0000313" key="2">
    <source>
        <dbReference type="EMBL" id="WAH38777.1"/>
    </source>
</evidence>
<evidence type="ECO:0000313" key="3">
    <source>
        <dbReference type="Proteomes" id="UP001164803"/>
    </source>
</evidence>
<proteinExistence type="predicted"/>
<dbReference type="Proteomes" id="UP001164803">
    <property type="component" value="Chromosome"/>
</dbReference>
<dbReference type="RefSeq" id="WP_268046367.1">
    <property type="nucleotide sequence ID" value="NZ_CP104064.1"/>
</dbReference>
<name>A0ABY6Z7H6_9BACL</name>
<accession>A0ABY6Z7H6</accession>